<organism evidence="2 3">
    <name type="scientific">Cyanidiococcus yangmingshanensis</name>
    <dbReference type="NCBI Taxonomy" id="2690220"/>
    <lineage>
        <taxon>Eukaryota</taxon>
        <taxon>Rhodophyta</taxon>
        <taxon>Bangiophyceae</taxon>
        <taxon>Cyanidiales</taxon>
        <taxon>Cyanidiaceae</taxon>
        <taxon>Cyanidiococcus</taxon>
    </lineage>
</organism>
<feature type="coiled-coil region" evidence="1">
    <location>
        <begin position="86"/>
        <end position="113"/>
    </location>
</feature>
<evidence type="ECO:0000313" key="2">
    <source>
        <dbReference type="EMBL" id="KAF6002555.1"/>
    </source>
</evidence>
<evidence type="ECO:0000313" key="3">
    <source>
        <dbReference type="Proteomes" id="UP000530660"/>
    </source>
</evidence>
<dbReference type="Proteomes" id="UP000530660">
    <property type="component" value="Unassembled WGS sequence"/>
</dbReference>
<keyword evidence="3" id="KW-1185">Reference proteome</keyword>
<protein>
    <submittedName>
        <fullName evidence="2">Uncharacterized protein</fullName>
    </submittedName>
</protein>
<comment type="caution">
    <text evidence="2">The sequence shown here is derived from an EMBL/GenBank/DDBJ whole genome shotgun (WGS) entry which is preliminary data.</text>
</comment>
<accession>A0A7J7IHH6</accession>
<sequence>MLHPSLSNSSRAKQAANARTDEVGIRAFVSHQVYRARHVQRSPLVVRVGPRRRSLVPMEEKAPVVDLGDFIDSRRKFERDRLAHRRKQLDRRRRLVQKRLRNYRRSKERSEEDTSLEVYDSERSPFQKHGVLTDEDNGSENHSAGGVFAAEMAAARSFPKRYRFAFQKGLEVRAERERQRVEYTKLQQKRAEERQKRQLQREFQRQAHLRRTKKGQPLLHMQVQALLQRLEKEKGD</sequence>
<reference evidence="2 3" key="1">
    <citation type="journal article" date="2020" name="J. Phycol.">
        <title>Comparative genome analysis reveals Cyanidiococcus gen. nov., a new extremophilic red algal genus sister to Cyanidioschyzon (Cyanidioschyzonaceae, Rhodophyta).</title>
        <authorList>
            <person name="Liu S.-L."/>
            <person name="Chiang Y.-R."/>
            <person name="Yoon H.S."/>
            <person name="Fu H.-Y."/>
        </authorList>
    </citation>
    <scope>NUCLEOTIDE SEQUENCE [LARGE SCALE GENOMIC DNA]</scope>
    <source>
        <strain evidence="2 3">THAL066</strain>
    </source>
</reference>
<name>A0A7J7IHH6_9RHOD</name>
<feature type="coiled-coil region" evidence="1">
    <location>
        <begin position="176"/>
        <end position="209"/>
    </location>
</feature>
<keyword evidence="1" id="KW-0175">Coiled coil</keyword>
<dbReference type="EMBL" id="VWRR01000010">
    <property type="protein sequence ID" value="KAF6002555.1"/>
    <property type="molecule type" value="Genomic_DNA"/>
</dbReference>
<gene>
    <name evidence="2" type="ORF">F1559_004204</name>
</gene>
<dbReference type="AlphaFoldDB" id="A0A7J7IHH6"/>
<evidence type="ECO:0000256" key="1">
    <source>
        <dbReference type="SAM" id="Coils"/>
    </source>
</evidence>
<proteinExistence type="predicted"/>